<evidence type="ECO:0000313" key="3">
    <source>
        <dbReference type="Proteomes" id="UP001153461"/>
    </source>
</evidence>
<name>A0A9W4I0S3_PENNA</name>
<feature type="transmembrane region" description="Helical" evidence="1">
    <location>
        <begin position="132"/>
        <end position="160"/>
    </location>
</feature>
<organism evidence="2 3">
    <name type="scientific">Penicillium nalgiovense</name>
    <dbReference type="NCBI Taxonomy" id="60175"/>
    <lineage>
        <taxon>Eukaryota</taxon>
        <taxon>Fungi</taxon>
        <taxon>Dikarya</taxon>
        <taxon>Ascomycota</taxon>
        <taxon>Pezizomycotina</taxon>
        <taxon>Eurotiomycetes</taxon>
        <taxon>Eurotiomycetidae</taxon>
        <taxon>Eurotiales</taxon>
        <taxon>Aspergillaceae</taxon>
        <taxon>Penicillium</taxon>
    </lineage>
</organism>
<proteinExistence type="predicted"/>
<comment type="caution">
    <text evidence="2">The sequence shown here is derived from an EMBL/GenBank/DDBJ whole genome shotgun (WGS) entry which is preliminary data.</text>
</comment>
<dbReference type="Proteomes" id="UP001153461">
    <property type="component" value="Unassembled WGS sequence"/>
</dbReference>
<keyword evidence="1" id="KW-0812">Transmembrane</keyword>
<sequence length="231" mass="25636">MQSGILGNVRKQAGHAQPDSANDIQRANTILNQNHDTIYTIMLKEEAQMDWRYNVTVSIANWALLAGYLVIPGTFTSLKESSQVEEILTKNNAGRAVLHTIQNPPLLVVACLFLAGGAAALTLLFRRLQSNYLWLINKIFMPAAFNAAAGLLTTLVNIYTSRSGHWSVMAIATIIVTALLMVIFSLLFAYYKYIKLRRVIAEDGEGFEVQGPSQEQKLVQDANRTMHPLTK</sequence>
<evidence type="ECO:0000313" key="2">
    <source>
        <dbReference type="EMBL" id="CAG8187652.1"/>
    </source>
</evidence>
<dbReference type="OrthoDB" id="10263824at2759"/>
<gene>
    <name evidence="2" type="ORF">PNAL_LOCUS7116</name>
</gene>
<reference evidence="2" key="1">
    <citation type="submission" date="2021-07" db="EMBL/GenBank/DDBJ databases">
        <authorList>
            <person name="Branca A.L. A."/>
        </authorList>
    </citation>
    <scope>NUCLEOTIDE SEQUENCE</scope>
</reference>
<protein>
    <submittedName>
        <fullName evidence="2">Uncharacterized protein</fullName>
    </submittedName>
</protein>
<feature type="transmembrane region" description="Helical" evidence="1">
    <location>
        <begin position="51"/>
        <end position="71"/>
    </location>
</feature>
<keyword evidence="1" id="KW-1133">Transmembrane helix</keyword>
<evidence type="ECO:0000256" key="1">
    <source>
        <dbReference type="SAM" id="Phobius"/>
    </source>
</evidence>
<dbReference type="AlphaFoldDB" id="A0A9W4I0S3"/>
<feature type="transmembrane region" description="Helical" evidence="1">
    <location>
        <begin position="166"/>
        <end position="191"/>
    </location>
</feature>
<feature type="transmembrane region" description="Helical" evidence="1">
    <location>
        <begin position="106"/>
        <end position="125"/>
    </location>
</feature>
<keyword evidence="1" id="KW-0472">Membrane</keyword>
<dbReference type="EMBL" id="CAJVNV010000408">
    <property type="protein sequence ID" value="CAG8187652.1"/>
    <property type="molecule type" value="Genomic_DNA"/>
</dbReference>
<accession>A0A9W4I0S3</accession>